<name>A0A2V2LHH2_9RHOB</name>
<comment type="similarity">
    <text evidence="2">Belongs to the OmpP1/FadL family.</text>
</comment>
<reference evidence="9 10" key="1">
    <citation type="submission" date="2018-05" db="EMBL/GenBank/DDBJ databases">
        <title>Rhodobacteraceae gen. nov., sp. nov. isolated from sea water.</title>
        <authorList>
            <person name="Ren Y."/>
        </authorList>
    </citation>
    <scope>NUCLEOTIDE SEQUENCE [LARGE SCALE GENOMIC DNA]</scope>
    <source>
        <strain evidence="9 10">TG-679</strain>
    </source>
</reference>
<feature type="chain" id="PRO_5015973793" evidence="8">
    <location>
        <begin position="21"/>
        <end position="407"/>
    </location>
</feature>
<dbReference type="GO" id="GO:0015483">
    <property type="term" value="F:long-chain fatty acid transporting porin activity"/>
    <property type="evidence" value="ECO:0007669"/>
    <property type="project" value="TreeGrafter"/>
</dbReference>
<feature type="signal peptide" evidence="8">
    <location>
        <begin position="1"/>
        <end position="20"/>
    </location>
</feature>
<keyword evidence="10" id="KW-1185">Reference proteome</keyword>
<dbReference type="AlphaFoldDB" id="A0A2V2LHH2"/>
<evidence type="ECO:0000313" key="10">
    <source>
        <dbReference type="Proteomes" id="UP000245680"/>
    </source>
</evidence>
<comment type="subcellular location">
    <subcellularLocation>
        <location evidence="1">Cell outer membrane</location>
        <topology evidence="1">Multi-pass membrane protein</topology>
    </subcellularLocation>
</comment>
<organism evidence="9 10">
    <name type="scientific">Meridianimarinicoccus roseus</name>
    <dbReference type="NCBI Taxonomy" id="2072018"/>
    <lineage>
        <taxon>Bacteria</taxon>
        <taxon>Pseudomonadati</taxon>
        <taxon>Pseudomonadota</taxon>
        <taxon>Alphaproteobacteria</taxon>
        <taxon>Rhodobacterales</taxon>
        <taxon>Paracoccaceae</taxon>
        <taxon>Meridianimarinicoccus</taxon>
    </lineage>
</organism>
<evidence type="ECO:0000256" key="6">
    <source>
        <dbReference type="ARBA" id="ARBA00023136"/>
    </source>
</evidence>
<dbReference type="PANTHER" id="PTHR35093">
    <property type="entry name" value="OUTER MEMBRANE PROTEIN NMB0088-RELATED"/>
    <property type="match status" value="1"/>
</dbReference>
<dbReference type="RefSeq" id="WP_109811270.1">
    <property type="nucleotide sequence ID" value="NZ_QGKU01000031.1"/>
</dbReference>
<sequence length="407" mass="42946">MKTSATIAALAAAAATTASAGGIDRAANNNDIIFRSGNYAEIGISRTIPDVTGTDRPSALPRRYEYDGVADSFTLVNFGIKYDLNDRLSLAFTGQQDYGSDINYDGNPGTSFLGGTSAVADTYALSLLARYKLTENFSVHGGLRADRADGKIRLDGLAYGGPTVFGPTGAPLSAAQVSALSGGARNSNAVSGYQVELDEDWGYGYQLGAAYEVPEIALRLAVTYTSKITHDFGTTESFSASGGRSATFTGGTTSVDTPQSVNVNLQSGVAKNTLVFANYRWADWSEFKINPDQFRRATGAQLVSIDDAHTYEIGVAHRFTPAFAARASVVRDIVDGDNLVSPLSPTKGYTAFAVGGSYTVGSVEYSAGVRYFLLGDAQPETGTPDVARADFTDNDAIAFGFKIGYSF</sequence>
<protein>
    <submittedName>
        <fullName evidence="9">Transporter</fullName>
    </submittedName>
</protein>
<dbReference type="Gene3D" id="2.40.160.60">
    <property type="entry name" value="Outer membrane protein transport protein (OMPP1/FadL/TodX)"/>
    <property type="match status" value="1"/>
</dbReference>
<keyword evidence="5 8" id="KW-0732">Signal</keyword>
<dbReference type="OrthoDB" id="6679728at2"/>
<keyword evidence="4" id="KW-0812">Transmembrane</keyword>
<evidence type="ECO:0000256" key="3">
    <source>
        <dbReference type="ARBA" id="ARBA00022452"/>
    </source>
</evidence>
<dbReference type="InterPro" id="IPR005017">
    <property type="entry name" value="OMPP1/FadL/TodX"/>
</dbReference>
<evidence type="ECO:0000256" key="7">
    <source>
        <dbReference type="ARBA" id="ARBA00023237"/>
    </source>
</evidence>
<keyword evidence="3" id="KW-1134">Transmembrane beta strand</keyword>
<evidence type="ECO:0000256" key="2">
    <source>
        <dbReference type="ARBA" id="ARBA00008163"/>
    </source>
</evidence>
<dbReference type="GO" id="GO:0009279">
    <property type="term" value="C:cell outer membrane"/>
    <property type="evidence" value="ECO:0007669"/>
    <property type="project" value="UniProtKB-SubCell"/>
</dbReference>
<evidence type="ECO:0000256" key="4">
    <source>
        <dbReference type="ARBA" id="ARBA00022692"/>
    </source>
</evidence>
<dbReference type="Pfam" id="PF03349">
    <property type="entry name" value="Toluene_X"/>
    <property type="match status" value="1"/>
</dbReference>
<evidence type="ECO:0000256" key="1">
    <source>
        <dbReference type="ARBA" id="ARBA00004571"/>
    </source>
</evidence>
<proteinExistence type="inferred from homology"/>
<keyword evidence="7" id="KW-0998">Cell outer membrane</keyword>
<dbReference type="EMBL" id="QGKU01000031">
    <property type="protein sequence ID" value="PWR02964.1"/>
    <property type="molecule type" value="Genomic_DNA"/>
</dbReference>
<evidence type="ECO:0000313" key="9">
    <source>
        <dbReference type="EMBL" id="PWR02964.1"/>
    </source>
</evidence>
<dbReference type="Proteomes" id="UP000245680">
    <property type="component" value="Unassembled WGS sequence"/>
</dbReference>
<accession>A0A2V2LHH2</accession>
<evidence type="ECO:0000256" key="5">
    <source>
        <dbReference type="ARBA" id="ARBA00022729"/>
    </source>
</evidence>
<dbReference type="SUPFAM" id="SSF56935">
    <property type="entry name" value="Porins"/>
    <property type="match status" value="1"/>
</dbReference>
<evidence type="ECO:0000256" key="8">
    <source>
        <dbReference type="SAM" id="SignalP"/>
    </source>
</evidence>
<comment type="caution">
    <text evidence="9">The sequence shown here is derived from an EMBL/GenBank/DDBJ whole genome shotgun (WGS) entry which is preliminary data.</text>
</comment>
<dbReference type="PANTHER" id="PTHR35093:SF8">
    <property type="entry name" value="OUTER MEMBRANE PROTEIN NMB0088-RELATED"/>
    <property type="match status" value="1"/>
</dbReference>
<keyword evidence="6" id="KW-0472">Membrane</keyword>
<gene>
    <name evidence="9" type="ORF">DKT77_08440</name>
</gene>